<gene>
    <name evidence="3" type="ORF">METZ01_LOCUS170593</name>
</gene>
<organism evidence="3">
    <name type="scientific">marine metagenome</name>
    <dbReference type="NCBI Taxonomy" id="408172"/>
    <lineage>
        <taxon>unclassified sequences</taxon>
        <taxon>metagenomes</taxon>
        <taxon>ecological metagenomes</taxon>
    </lineage>
</organism>
<dbReference type="Gene3D" id="2.40.30.170">
    <property type="match status" value="1"/>
</dbReference>
<accession>A0A382BVV8</accession>
<proteinExistence type="predicted"/>
<feature type="domain" description="Multidrug resistance protein MdtA-like barrel-sandwich hybrid" evidence="2">
    <location>
        <begin position="64"/>
        <end position="196"/>
    </location>
</feature>
<evidence type="ECO:0000256" key="1">
    <source>
        <dbReference type="SAM" id="Coils"/>
    </source>
</evidence>
<dbReference type="PANTHER" id="PTHR30469">
    <property type="entry name" value="MULTIDRUG RESISTANCE PROTEIN MDTA"/>
    <property type="match status" value="1"/>
</dbReference>
<dbReference type="AlphaFoldDB" id="A0A382BVV8"/>
<name>A0A382BVV8_9ZZZZ</name>
<sequence>MKNIIIVALLVAVGVFGYFQWQDGKEQPNSNKARVEDRKTTEVIENRDIDFTVRVAGEISPADKVSVRPEVHGKIAELPVDISDRVVKGDLLFRLDDKDLKIEIDSRKKQIDSATLQLEQAKSEFERSKQLFEEQLISTEIFERAKTQYEQALISRDRSQNDYQLSLEKLSKTSVLAPFDCTVLSRPVSIGQAVSGTGGQSSGTEVMEIADLNNLIIQAHVNQADVARMNKEQEVKIEIEAITDLIIDGIVERIAPQATIRNSIKGFSTRIKLLTSNPAIIP</sequence>
<evidence type="ECO:0000259" key="2">
    <source>
        <dbReference type="Pfam" id="PF25917"/>
    </source>
</evidence>
<feature type="coiled-coil region" evidence="1">
    <location>
        <begin position="104"/>
        <end position="131"/>
    </location>
</feature>
<dbReference type="Pfam" id="PF25917">
    <property type="entry name" value="BSH_RND"/>
    <property type="match status" value="1"/>
</dbReference>
<dbReference type="NCBIfam" id="TIGR01730">
    <property type="entry name" value="RND_mfp"/>
    <property type="match status" value="1"/>
</dbReference>
<protein>
    <recommendedName>
        <fullName evidence="2">Multidrug resistance protein MdtA-like barrel-sandwich hybrid domain-containing protein</fullName>
    </recommendedName>
</protein>
<dbReference type="GO" id="GO:1990281">
    <property type="term" value="C:efflux pump complex"/>
    <property type="evidence" value="ECO:0007669"/>
    <property type="project" value="TreeGrafter"/>
</dbReference>
<dbReference type="SUPFAM" id="SSF111369">
    <property type="entry name" value="HlyD-like secretion proteins"/>
    <property type="match status" value="1"/>
</dbReference>
<reference evidence="3" key="1">
    <citation type="submission" date="2018-05" db="EMBL/GenBank/DDBJ databases">
        <authorList>
            <person name="Lanie J.A."/>
            <person name="Ng W.-L."/>
            <person name="Kazmierczak K.M."/>
            <person name="Andrzejewski T.M."/>
            <person name="Davidsen T.M."/>
            <person name="Wayne K.J."/>
            <person name="Tettelin H."/>
            <person name="Glass J.I."/>
            <person name="Rusch D."/>
            <person name="Podicherti R."/>
            <person name="Tsui H.-C.T."/>
            <person name="Winkler M.E."/>
        </authorList>
    </citation>
    <scope>NUCLEOTIDE SEQUENCE</scope>
</reference>
<dbReference type="PANTHER" id="PTHR30469:SF33">
    <property type="entry name" value="SLR1207 PROTEIN"/>
    <property type="match status" value="1"/>
</dbReference>
<dbReference type="InterPro" id="IPR058625">
    <property type="entry name" value="MdtA-like_BSH"/>
</dbReference>
<keyword evidence="1" id="KW-0175">Coiled coil</keyword>
<dbReference type="Gene3D" id="2.40.50.100">
    <property type="match status" value="1"/>
</dbReference>
<dbReference type="EMBL" id="UINC01031538">
    <property type="protein sequence ID" value="SVB17739.1"/>
    <property type="molecule type" value="Genomic_DNA"/>
</dbReference>
<dbReference type="GO" id="GO:0015562">
    <property type="term" value="F:efflux transmembrane transporter activity"/>
    <property type="evidence" value="ECO:0007669"/>
    <property type="project" value="InterPro"/>
</dbReference>
<feature type="non-terminal residue" evidence="3">
    <location>
        <position position="282"/>
    </location>
</feature>
<evidence type="ECO:0000313" key="3">
    <source>
        <dbReference type="EMBL" id="SVB17739.1"/>
    </source>
</evidence>
<dbReference type="Gene3D" id="1.10.287.470">
    <property type="entry name" value="Helix hairpin bin"/>
    <property type="match status" value="1"/>
</dbReference>
<dbReference type="InterPro" id="IPR006143">
    <property type="entry name" value="RND_pump_MFP"/>
</dbReference>